<dbReference type="AlphaFoldDB" id="A0A3D9BDK3"/>
<feature type="region of interest" description="Disordered" evidence="1">
    <location>
        <begin position="697"/>
        <end position="761"/>
    </location>
</feature>
<dbReference type="GO" id="GO:0005509">
    <property type="term" value="F:calcium ion binding"/>
    <property type="evidence" value="ECO:0007669"/>
    <property type="project" value="InterPro"/>
</dbReference>
<name>A0A3D9BDK3_9FLAO</name>
<dbReference type="Proteomes" id="UP000256512">
    <property type="component" value="Unassembled WGS sequence"/>
</dbReference>
<proteinExistence type="predicted"/>
<feature type="compositionally biased region" description="Polar residues" evidence="1">
    <location>
        <begin position="721"/>
        <end position="738"/>
    </location>
</feature>
<dbReference type="EMBL" id="QNVS01000074">
    <property type="protein sequence ID" value="REC51478.1"/>
    <property type="molecule type" value="Genomic_DNA"/>
</dbReference>
<feature type="signal peptide" evidence="2">
    <location>
        <begin position="1"/>
        <end position="34"/>
    </location>
</feature>
<protein>
    <submittedName>
        <fullName evidence="3">Uncharacterized protein</fullName>
    </submittedName>
</protein>
<evidence type="ECO:0000256" key="2">
    <source>
        <dbReference type="SAM" id="SignalP"/>
    </source>
</evidence>
<sequence>MSKYLKFNNFKTRKHIITRFLIVFSLFFFQHVFADGTRQVSPGNGSGTASTNGTAYLINPDGASGSYPGSNATTKLKVTISNSSTERIYAGFMARTFDNANTALVTNAYMKITSPSPSNATDIRLIPAATGTGFIDDYTRAWYGPNIGGSTPAGYTPFAYTPTVVGEYTIELYRSNDGGLTPLTTGTAGQMTFPLFDVTVATGTGASTNRILGRLWSRNWSFITTNLASTTATAAYPNVITASFDGSFYVQTIDGFKSQVIFRPNFRPFGFQLIMNYFGIANTGNFANDGKSRNGTFTAPNTITYPVIPEGYQVFLTSPDPVAFPNGTPGSPAITGGIYGCAPTYFIPYYIDKAGDVAITLDLDGVSGYQAGGADRILQVYDVPIGNNIMTWDGKDNLGNTVPASFSVSVSVLLLQGRVNVPMIDAELNTNGFSASAIFPNLGNRPLFWDDTGTLGTGLTAFGSAGNSNSNLTTGGVKTPNLKSGILGPSHAWDGPNPTLATPAPLTVGQGSNNITALEDDYGNARIINTWFYGAQSESAARVLSLPGCDNDNDGILNNLDLDDDNDGILDTVENKGLTDPLGDHDGDGVPNYIDPQFPGFIDTNFDGVDDRYDLDKDGIINQFDTDADGDGCADAIEGSEYITPAQIHPLTLASTDPNYKYRGQIRVIHDGTTVNNNPAQIISTSAASNGVPQIFNPSGSANNNNSTTNPTNIAGVADNTDGSSDVGQGLGISQTALANGCTDSDGDGIPDADDLDDDNDGILDTAECPGTNTVVNGTFDTNLDNWIVNPNPDAPSTNKWIFTDGTATNNTNGAVNHTLSQTLNNLDKLQGGVVALTLTVGAQDGSNAANSTASLDILLNGVVYATLNNGTDRVSNINNVTINLQNGATSNFTPYSTAAQATGYVPQTFTLNIFYSGPASAVLSFRMNAQNDDWSVDNIAIPVRACDADNDGIPNDLDLDSDGDGCPDALEGSENVTYRMINPMTATSNPGQINVLANGTTQGTPIQVISTFAAARGIPQLVNNAANNYNILNNTTNIVGAVDNTDGSADIGQGVGTSLNAAQQDLECRCFKPANTATAGLPTNHGITALGRAGTDNGNWPMKITGAYTVLDARTKGLVINRLTTAQIDALARVRGMMAYDTDLNCLKIYDGTVWACYTKQTCDQY</sequence>
<comment type="caution">
    <text evidence="3">The sequence shown here is derived from an EMBL/GenBank/DDBJ whole genome shotgun (WGS) entry which is preliminary data.</text>
</comment>
<evidence type="ECO:0000256" key="1">
    <source>
        <dbReference type="SAM" id="MobiDB-lite"/>
    </source>
</evidence>
<feature type="compositionally biased region" description="Acidic residues" evidence="1">
    <location>
        <begin position="745"/>
        <end position="761"/>
    </location>
</feature>
<gene>
    <name evidence="3" type="ORF">DRF62_17230</name>
</gene>
<dbReference type="InterPro" id="IPR028974">
    <property type="entry name" value="TSP_type-3_rpt"/>
</dbReference>
<feature type="chain" id="PRO_5017658940" evidence="2">
    <location>
        <begin position="35"/>
        <end position="1167"/>
    </location>
</feature>
<dbReference type="SUPFAM" id="SSF103647">
    <property type="entry name" value="TSP type-3 repeat"/>
    <property type="match status" value="1"/>
</dbReference>
<accession>A0A3D9BDK3</accession>
<evidence type="ECO:0000313" key="4">
    <source>
        <dbReference type="Proteomes" id="UP000256512"/>
    </source>
</evidence>
<reference evidence="3 4" key="1">
    <citation type="journal article" date="2006" name="Int. J. Syst. Evol. Microbiol.">
        <title>Chryseobacterium piscium sp. nov., isolated from fish of the South Atlantic Ocean off South Africa.</title>
        <authorList>
            <person name="de Beer H."/>
            <person name="Hugo C.J."/>
            <person name="Jooste P.J."/>
            <person name="Vancanneyt M."/>
            <person name="Coenye T."/>
            <person name="Vandamme P."/>
        </authorList>
    </citation>
    <scope>NUCLEOTIDE SEQUENCE [LARGE SCALE GENOMIC DNA]</scope>
    <source>
        <strain evidence="3 4">CCUG 51923</strain>
    </source>
</reference>
<evidence type="ECO:0000313" key="3">
    <source>
        <dbReference type="EMBL" id="REC51478.1"/>
    </source>
</evidence>
<keyword evidence="2" id="KW-0732">Signal</keyword>
<keyword evidence="4" id="KW-1185">Reference proteome</keyword>
<organism evidence="3 4">
    <name type="scientific">Chryseobacterium piscium</name>
    <dbReference type="NCBI Taxonomy" id="333702"/>
    <lineage>
        <taxon>Bacteria</taxon>
        <taxon>Pseudomonadati</taxon>
        <taxon>Bacteroidota</taxon>
        <taxon>Flavobacteriia</taxon>
        <taxon>Flavobacteriales</taxon>
        <taxon>Weeksellaceae</taxon>
        <taxon>Chryseobacterium group</taxon>
        <taxon>Chryseobacterium</taxon>
    </lineage>
</organism>
<feature type="compositionally biased region" description="Low complexity" evidence="1">
    <location>
        <begin position="697"/>
        <end position="713"/>
    </location>
</feature>
<dbReference type="RefSeq" id="WP_115951406.1">
    <property type="nucleotide sequence ID" value="NZ_QNVS01000074.1"/>
</dbReference>